<proteinExistence type="predicted"/>
<evidence type="ECO:0000256" key="1">
    <source>
        <dbReference type="SAM" id="MobiDB-lite"/>
    </source>
</evidence>
<sequence length="647" mass="73085">MSLQDTMDSGNETGVSNPASDEEQYFESGSEHDDGRNEETNEAPPSRIKDQRQEANEIARHKRDFIDRISNKMNGASRRSSIRPIRSTSAHWQNVANYLSGALKNILHWMVENSQKDQEHAGAWAIGRLASDYPKLLEEDKGVEALCTAVSNKHVWFLKRILASDVLVDTLQRALGPTALDGQILSVGDSKSNCIIAAVKGGLDFDVTMQLIKIASRHTLEAHDSHGRTALHYAVDGKRCNAGQIKVIEALLERGEGALDQYDNSGKSVFEYHLSTRRGSHKKKSSSFAKVSHRTRGLDDSGRAGRSLPNIELDIESKQRDYQSVLRLEETGKERDLLSPVKEKDTTWTDGSHILLMAKPRRRPTFQPEDALSRASSRACQPLPNEGRHRSDHRRATSPSRDTKPSKSKKKVQDPGDRPSIYWEKVADLLKLHFLRSTFVPSKANTGYPKRRHNDAERFLFGNNPDNKSLCFSFPPTARKSVTIDFEDFKQGYSSMSFDRTLQYVNFGRFDLAEPDKGPRIVRNRATGRGDLGKFFGWLQEKQVRYIIKVMVAEDSKRPHSDEAIIKALKPFQVEILDWQKLDLCPAVLQEVGKDWSNLHEIHLRWSGSNVVLRAWSEPEGLAMLKHLTTVHIYEAEVGLSLSFPAW</sequence>
<protein>
    <recommendedName>
        <fullName evidence="4">Ankyrin repeat protein</fullName>
    </recommendedName>
</protein>
<dbReference type="OrthoDB" id="4510452at2759"/>
<feature type="compositionally biased region" description="Polar residues" evidence="1">
    <location>
        <begin position="1"/>
        <end position="19"/>
    </location>
</feature>
<name>A0A0U5G8T2_ASPCI</name>
<dbReference type="SUPFAM" id="SSF48403">
    <property type="entry name" value="Ankyrin repeat"/>
    <property type="match status" value="1"/>
</dbReference>
<feature type="region of interest" description="Disordered" evidence="1">
    <location>
        <begin position="1"/>
        <end position="83"/>
    </location>
</feature>
<feature type="compositionally biased region" description="Basic and acidic residues" evidence="1">
    <location>
        <begin position="401"/>
        <end position="417"/>
    </location>
</feature>
<keyword evidence="3" id="KW-1185">Reference proteome</keyword>
<evidence type="ECO:0000313" key="3">
    <source>
        <dbReference type="Proteomes" id="UP000054771"/>
    </source>
</evidence>
<organism evidence="2 3">
    <name type="scientific">Aspergillus calidoustus</name>
    <dbReference type="NCBI Taxonomy" id="454130"/>
    <lineage>
        <taxon>Eukaryota</taxon>
        <taxon>Fungi</taxon>
        <taxon>Dikarya</taxon>
        <taxon>Ascomycota</taxon>
        <taxon>Pezizomycotina</taxon>
        <taxon>Eurotiomycetes</taxon>
        <taxon>Eurotiomycetidae</taxon>
        <taxon>Eurotiales</taxon>
        <taxon>Aspergillaceae</taxon>
        <taxon>Aspergillus</taxon>
        <taxon>Aspergillus subgen. Nidulantes</taxon>
    </lineage>
</organism>
<evidence type="ECO:0008006" key="4">
    <source>
        <dbReference type="Google" id="ProtNLM"/>
    </source>
</evidence>
<dbReference type="InterPro" id="IPR036770">
    <property type="entry name" value="Ankyrin_rpt-contain_sf"/>
</dbReference>
<dbReference type="Proteomes" id="UP000054771">
    <property type="component" value="Unassembled WGS sequence"/>
</dbReference>
<gene>
    <name evidence="2" type="ORF">ASPCAL07111</name>
</gene>
<dbReference type="AlphaFoldDB" id="A0A0U5G8T2"/>
<feature type="compositionally biased region" description="Basic and acidic residues" evidence="1">
    <location>
        <begin position="29"/>
        <end position="39"/>
    </location>
</feature>
<feature type="region of interest" description="Disordered" evidence="1">
    <location>
        <begin position="281"/>
        <end position="307"/>
    </location>
</feature>
<feature type="compositionally biased region" description="Basic and acidic residues" evidence="1">
    <location>
        <begin position="47"/>
        <end position="70"/>
    </location>
</feature>
<evidence type="ECO:0000313" key="2">
    <source>
        <dbReference type="EMBL" id="CEL05999.1"/>
    </source>
</evidence>
<feature type="region of interest" description="Disordered" evidence="1">
    <location>
        <begin position="358"/>
        <end position="418"/>
    </location>
</feature>
<dbReference type="STRING" id="454130.A0A0U5G8T2"/>
<accession>A0A0U5G8T2</accession>
<dbReference type="Gene3D" id="1.25.40.20">
    <property type="entry name" value="Ankyrin repeat-containing domain"/>
    <property type="match status" value="1"/>
</dbReference>
<reference evidence="3" key="1">
    <citation type="journal article" date="2016" name="Genome Announc.">
        <title>Draft genome sequences of fungus Aspergillus calidoustus.</title>
        <authorList>
            <person name="Horn F."/>
            <person name="Linde J."/>
            <person name="Mattern D.J."/>
            <person name="Walther G."/>
            <person name="Guthke R."/>
            <person name="Scherlach K."/>
            <person name="Martin K."/>
            <person name="Brakhage A.A."/>
            <person name="Petzke L."/>
            <person name="Valiante V."/>
        </authorList>
    </citation>
    <scope>NUCLEOTIDE SEQUENCE [LARGE SCALE GENOMIC DNA]</scope>
    <source>
        <strain evidence="3">SF006504</strain>
    </source>
</reference>
<dbReference type="EMBL" id="CDMC01000005">
    <property type="protein sequence ID" value="CEL05999.1"/>
    <property type="molecule type" value="Genomic_DNA"/>
</dbReference>
<feature type="compositionally biased region" description="Basic residues" evidence="1">
    <location>
        <begin position="281"/>
        <end position="295"/>
    </location>
</feature>